<protein>
    <submittedName>
        <fullName evidence="1">Uncharacterized protein</fullName>
    </submittedName>
</protein>
<organism evidence="1 2">
    <name type="scientific">Puccinia striiformis f. sp. tritici</name>
    <dbReference type="NCBI Taxonomy" id="168172"/>
    <lineage>
        <taxon>Eukaryota</taxon>
        <taxon>Fungi</taxon>
        <taxon>Dikarya</taxon>
        <taxon>Basidiomycota</taxon>
        <taxon>Pucciniomycotina</taxon>
        <taxon>Pucciniomycetes</taxon>
        <taxon>Pucciniales</taxon>
        <taxon>Pucciniaceae</taxon>
        <taxon>Puccinia</taxon>
    </lineage>
</organism>
<evidence type="ECO:0000313" key="1">
    <source>
        <dbReference type="EMBL" id="KAI7951934.1"/>
    </source>
</evidence>
<keyword evidence="2" id="KW-1185">Reference proteome</keyword>
<sequence length="185" mass="18924">MGKEGGGVEEEECSSGGYLEESGVGDAKVEVAMKEGSRLRDALHCTAAAPNTSNPTASDCTTAAPNTYDLSGPKKRKCPAPKTSNSSGLDCATPAPNASNMNPLDCASAARKAHNLHFTMQAAAACNTPTLNSLYGAAADGPDSNNNNTNLSGSPNVEETASSRREPNTVLDLLLDALGCDVAYS</sequence>
<gene>
    <name evidence="1" type="ORF">MJO28_007618</name>
</gene>
<reference evidence="2" key="2">
    <citation type="journal article" date="2018" name="Mol. Plant Microbe Interact.">
        <title>Genome sequence resources for the wheat stripe rust pathogen (Puccinia striiformis f. sp. tritici) and the barley stripe rust pathogen (Puccinia striiformis f. sp. hordei).</title>
        <authorList>
            <person name="Xia C."/>
            <person name="Wang M."/>
            <person name="Yin C."/>
            <person name="Cornejo O.E."/>
            <person name="Hulbert S.H."/>
            <person name="Chen X."/>
        </authorList>
    </citation>
    <scope>NUCLEOTIDE SEQUENCE [LARGE SCALE GENOMIC DNA]</scope>
    <source>
        <strain evidence="2">93-210</strain>
    </source>
</reference>
<evidence type="ECO:0000313" key="2">
    <source>
        <dbReference type="Proteomes" id="UP001060170"/>
    </source>
</evidence>
<dbReference type="EMBL" id="CM045871">
    <property type="protein sequence ID" value="KAI7951934.1"/>
    <property type="molecule type" value="Genomic_DNA"/>
</dbReference>
<comment type="caution">
    <text evidence="1">The sequence shown here is derived from an EMBL/GenBank/DDBJ whole genome shotgun (WGS) entry which is preliminary data.</text>
</comment>
<reference evidence="2" key="1">
    <citation type="journal article" date="2018" name="BMC Genomics">
        <title>Genomic insights into host adaptation between the wheat stripe rust pathogen (Puccinia striiformis f. sp. tritici) and the barley stripe rust pathogen (Puccinia striiformis f. sp. hordei).</title>
        <authorList>
            <person name="Xia C."/>
            <person name="Wang M."/>
            <person name="Yin C."/>
            <person name="Cornejo O.E."/>
            <person name="Hulbert S.H."/>
            <person name="Chen X."/>
        </authorList>
    </citation>
    <scope>NUCLEOTIDE SEQUENCE [LARGE SCALE GENOMIC DNA]</scope>
    <source>
        <strain evidence="2">93-210</strain>
    </source>
</reference>
<reference evidence="1 2" key="3">
    <citation type="journal article" date="2022" name="Microbiol. Spectr.">
        <title>Folding features and dynamics of 3D genome architecture in plant fungal pathogens.</title>
        <authorList>
            <person name="Xia C."/>
        </authorList>
    </citation>
    <scope>NUCLEOTIDE SEQUENCE [LARGE SCALE GENOMIC DNA]</scope>
    <source>
        <strain evidence="1 2">93-210</strain>
    </source>
</reference>
<name>A0ACC0EEJ9_9BASI</name>
<proteinExistence type="predicted"/>
<accession>A0ACC0EEJ9</accession>
<dbReference type="Proteomes" id="UP001060170">
    <property type="component" value="Chromosome 7"/>
</dbReference>